<dbReference type="Pfam" id="PF20256">
    <property type="entry name" value="MoCoBD_2"/>
    <property type="match status" value="1"/>
</dbReference>
<dbReference type="Pfam" id="PF02738">
    <property type="entry name" value="MoCoBD_1"/>
    <property type="match status" value="1"/>
</dbReference>
<dbReference type="InterPro" id="IPR052516">
    <property type="entry name" value="N-heterocyclic_Hydroxylase"/>
</dbReference>
<dbReference type="RefSeq" id="WP_284259854.1">
    <property type="nucleotide sequence ID" value="NZ_BSOS01000099.1"/>
</dbReference>
<dbReference type="EMBL" id="BSOS01000099">
    <property type="protein sequence ID" value="GLR68999.1"/>
    <property type="molecule type" value="Genomic_DNA"/>
</dbReference>
<dbReference type="InterPro" id="IPR036856">
    <property type="entry name" value="Ald_Oxase/Xan_DH_a/b_sf"/>
</dbReference>
<organism evidence="3 4">
    <name type="scientific">Acidocella aquatica</name>
    <dbReference type="NCBI Taxonomy" id="1922313"/>
    <lineage>
        <taxon>Bacteria</taxon>
        <taxon>Pseudomonadati</taxon>
        <taxon>Pseudomonadota</taxon>
        <taxon>Alphaproteobacteria</taxon>
        <taxon>Acetobacterales</taxon>
        <taxon>Acidocellaceae</taxon>
        <taxon>Acidocella</taxon>
    </lineage>
</organism>
<dbReference type="InterPro" id="IPR000674">
    <property type="entry name" value="Ald_Oxase/Xan_DH_a/b"/>
</dbReference>
<keyword evidence="4" id="KW-1185">Reference proteome</keyword>
<evidence type="ECO:0000259" key="2">
    <source>
        <dbReference type="SMART" id="SM01008"/>
    </source>
</evidence>
<dbReference type="InterPro" id="IPR046867">
    <property type="entry name" value="AldOxase/xan_DH_MoCoBD2"/>
</dbReference>
<dbReference type="Gene3D" id="3.30.365.10">
    <property type="entry name" value="Aldehyde oxidase/xanthine dehydrogenase, molybdopterin binding domain"/>
    <property type="match status" value="4"/>
</dbReference>
<feature type="domain" description="Aldehyde oxidase/xanthine dehydrogenase a/b hammerhead" evidence="2">
    <location>
        <begin position="59"/>
        <end position="148"/>
    </location>
</feature>
<accession>A0ABQ6AFW1</accession>
<protein>
    <recommendedName>
        <fullName evidence="2">Aldehyde oxidase/xanthine dehydrogenase a/b hammerhead domain-containing protein</fullName>
    </recommendedName>
</protein>
<dbReference type="Pfam" id="PF01315">
    <property type="entry name" value="Ald_Xan_dh_C"/>
    <property type="match status" value="1"/>
</dbReference>
<dbReference type="InterPro" id="IPR037165">
    <property type="entry name" value="AldOxase/xan_DH_Mopterin-bd_sf"/>
</dbReference>
<dbReference type="PANTHER" id="PTHR47495:SF2">
    <property type="entry name" value="ALDEHYDE DEHYDROGENASE"/>
    <property type="match status" value="1"/>
</dbReference>
<comment type="caution">
    <text evidence="3">The sequence shown here is derived from an EMBL/GenBank/DDBJ whole genome shotgun (WGS) entry which is preliminary data.</text>
</comment>
<dbReference type="PANTHER" id="PTHR47495">
    <property type="entry name" value="ALDEHYDE DEHYDROGENASE"/>
    <property type="match status" value="1"/>
</dbReference>
<evidence type="ECO:0000256" key="1">
    <source>
        <dbReference type="SAM" id="MobiDB-lite"/>
    </source>
</evidence>
<name>A0ABQ6AFW1_9PROT</name>
<dbReference type="Gene3D" id="3.90.1170.50">
    <property type="entry name" value="Aldehyde oxidase/xanthine dehydrogenase, a/b hammerhead"/>
    <property type="match status" value="2"/>
</dbReference>
<dbReference type="SMART" id="SM01008">
    <property type="entry name" value="Ald_Xan_dh_C"/>
    <property type="match status" value="1"/>
</dbReference>
<evidence type="ECO:0000313" key="4">
    <source>
        <dbReference type="Proteomes" id="UP001156641"/>
    </source>
</evidence>
<feature type="region of interest" description="Disordered" evidence="1">
    <location>
        <begin position="158"/>
        <end position="183"/>
    </location>
</feature>
<proteinExistence type="predicted"/>
<sequence>MAESEASRTATFAVGLASTGLDEVERQIPRDEPPPLPPNAELAVIGKSVPRQDAFAKVTGAALFTVDINLPGMLHGRILRSPLPHARLRALDLAAAARHPGVRAVLPVAQPGDSLRYFGVPVAGVAAVSAQAAEEALALIHAGFEALPFVVDLDKAREPDAPPVHDSTSAPPGNSSGFPAPAGLPLNGNVRGPALMQRGDVARGFAEAEVIVEGAYSTKVQTHCCLEPHAIVADWREDGLTVFMSTQFTAGVRHELAEAFGLPLARVRVIAGAIGGGFGSKSSLGNYGRIAVGLSRAAKAPVRIVLERQEEQMDAGNRPATWQSLRLGARKDGTLSAISLLSYGTAGVTLGAGVGGIAAALYTCPNFESAQYDVFINAAPGCAMRGPGNTPGAFGLEQAIDELAGRLALDPLALRDRIDPSPVRREERRIGAARIGWQRRHAPGAESGPVKRGLGVAQSLWPANVQTTAACEVRIMRNGSVEVLSSVQDIGTGTGTVMAQTVAEVLGLRAQDITVRIGDTDFPPGPPSYGSRATASITPPARVAAWRVLQTLFQEAAPFLGVAPEALIAHGGRILVANNPGRFMLFGDATARLHTGKISAAATRSDDYGGFRRRMPDAALALQDLGGVQFAAVAVDTETGIIRVERVVAVQDCGRPLNPKQIESQVHGGVLMGLSYALFEERLLDQHTGRMVNPDLEQYKLARPREVPDIEVVVLEEYRGQSATDAYGIAEPANIATAPAIANAVYNAIGVRLCALPMTPAAVLAALGKIPRRGELP</sequence>
<gene>
    <name evidence="3" type="ORF">GCM10010909_36810</name>
</gene>
<evidence type="ECO:0000313" key="3">
    <source>
        <dbReference type="EMBL" id="GLR68999.1"/>
    </source>
</evidence>
<feature type="compositionally biased region" description="Polar residues" evidence="1">
    <location>
        <begin position="166"/>
        <end position="177"/>
    </location>
</feature>
<dbReference type="Proteomes" id="UP001156641">
    <property type="component" value="Unassembled WGS sequence"/>
</dbReference>
<dbReference type="SUPFAM" id="SSF56003">
    <property type="entry name" value="Molybdenum cofactor-binding domain"/>
    <property type="match status" value="1"/>
</dbReference>
<reference evidence="4" key="1">
    <citation type="journal article" date="2019" name="Int. J. Syst. Evol. Microbiol.">
        <title>The Global Catalogue of Microorganisms (GCM) 10K type strain sequencing project: providing services to taxonomists for standard genome sequencing and annotation.</title>
        <authorList>
            <consortium name="The Broad Institute Genomics Platform"/>
            <consortium name="The Broad Institute Genome Sequencing Center for Infectious Disease"/>
            <person name="Wu L."/>
            <person name="Ma J."/>
        </authorList>
    </citation>
    <scope>NUCLEOTIDE SEQUENCE [LARGE SCALE GENOMIC DNA]</scope>
    <source>
        <strain evidence="4">NBRC 112502</strain>
    </source>
</reference>
<dbReference type="SUPFAM" id="SSF54665">
    <property type="entry name" value="CO dehydrogenase molybdoprotein N-domain-like"/>
    <property type="match status" value="1"/>
</dbReference>
<dbReference type="InterPro" id="IPR008274">
    <property type="entry name" value="AldOxase/xan_DH_MoCoBD1"/>
</dbReference>